<dbReference type="SUPFAM" id="SSF50978">
    <property type="entry name" value="WD40 repeat-like"/>
    <property type="match status" value="1"/>
</dbReference>
<feature type="repeat" description="CHCR" evidence="11">
    <location>
        <begin position="703"/>
        <end position="847"/>
    </location>
</feature>
<evidence type="ECO:0000256" key="10">
    <source>
        <dbReference type="ARBA" id="ARBA00048258"/>
    </source>
</evidence>
<feature type="compositionally biased region" description="Basic and acidic residues" evidence="12">
    <location>
        <begin position="1"/>
        <end position="11"/>
    </location>
</feature>
<dbReference type="GO" id="GO:0016236">
    <property type="term" value="P:macroautophagy"/>
    <property type="evidence" value="ECO:0007669"/>
    <property type="project" value="TreeGrafter"/>
</dbReference>
<evidence type="ECO:0000256" key="7">
    <source>
        <dbReference type="ARBA" id="ARBA00022927"/>
    </source>
</evidence>
<dbReference type="PANTHER" id="PTHR12616">
    <property type="entry name" value="VACUOLAR PROTEIN SORTING VPS41"/>
    <property type="match status" value="1"/>
</dbReference>
<comment type="similarity">
    <text evidence="2">Belongs to the pantothenate synthetase family.</text>
</comment>
<keyword evidence="5" id="KW-0813">Transport</keyword>
<dbReference type="InterPro" id="IPR014729">
    <property type="entry name" value="Rossmann-like_a/b/a_fold"/>
</dbReference>
<dbReference type="InterPro" id="IPR000547">
    <property type="entry name" value="Clathrin_H-chain/VPS_repeat"/>
</dbReference>
<keyword evidence="15" id="KW-1185">Reference proteome</keyword>
<dbReference type="GO" id="GO:0015940">
    <property type="term" value="P:pantothenate biosynthetic process"/>
    <property type="evidence" value="ECO:0007669"/>
    <property type="project" value="UniProtKB-UniPathway"/>
</dbReference>
<feature type="domain" description="Vps41 beta-propeller" evidence="13">
    <location>
        <begin position="93"/>
        <end position="361"/>
    </location>
</feature>
<reference evidence="14 15" key="1">
    <citation type="submission" date="2019-02" db="EMBL/GenBank/DDBJ databases">
        <title>Genome sequencing of the rare red list fungi Antrodiella citrinella (Flaviporus citrinellus).</title>
        <authorList>
            <person name="Buettner E."/>
            <person name="Kellner H."/>
        </authorList>
    </citation>
    <scope>NUCLEOTIDE SEQUENCE [LARGE SCALE GENOMIC DNA]</scope>
    <source>
        <strain evidence="14 15">DSM 108506</strain>
    </source>
</reference>
<dbReference type="Gene3D" id="1.25.40.10">
    <property type="entry name" value="Tetratricopeptide repeat domain"/>
    <property type="match status" value="1"/>
</dbReference>
<dbReference type="InterPro" id="IPR011990">
    <property type="entry name" value="TPR-like_helical_dom_sf"/>
</dbReference>
<feature type="region of interest" description="Disordered" evidence="12">
    <location>
        <begin position="1"/>
        <end position="91"/>
    </location>
</feature>
<comment type="pathway">
    <text evidence="1">Cofactor biosynthesis; (R)-pantothenate biosynthesis; (R)-pantothenate from (R)-pantoate and beta-alanine: step 1/1.</text>
</comment>
<dbReference type="InterPro" id="IPR045111">
    <property type="entry name" value="Vps41/Vps8"/>
</dbReference>
<evidence type="ECO:0000256" key="12">
    <source>
        <dbReference type="SAM" id="MobiDB-lite"/>
    </source>
</evidence>
<dbReference type="EMBL" id="SGPM01000126">
    <property type="protein sequence ID" value="THH29393.1"/>
    <property type="molecule type" value="Genomic_DNA"/>
</dbReference>
<sequence length="1229" mass="137798">MVSDTESRSSQEKLANGITTSSTGEEPHEHVNGEQKVSGEGVNGEDDIGTDNESGEDEDEDEEVMDDGEGGDESGGDEGEEDEEDEDEDEPALKYERFPGVLQELLQKDSASAVTYANKRLTLGTHAGIVHVLDMTGRRLKSVKPHSASIIDICTDETADFVATASMDGQVVIHSIATPETYTFDMKRPMRTVALEPNFAKRSSRAFICGGTAGNLVMYEKGWLGHKETLLHSGEGPIWQVRWRGRLIVWANDLGVKIYDTTSQMRIIFIDRPADSPRADLFKCNLHWQDDSTLLIAWADEIKVARVRARQRGSGNTAPNVPPLIVEITAVFQLDCMLAGIVPHTLSSPVLSVTPSNPQAPSQSTGASRAPALTSFLVIAYTPPDPSLLRGNEAASTHAEQARKAAERPELRIISRAGEELAADALTFTGYERFGCNDYVLVDIPSEDGNAPYYIVLSPKDIVVVRPRDWRDHVAWLVERKRYEEALEEIERRQNMGEHIDGDEEGVDAIQIGQHYIEHLVSEEKYQEAARLCPKVCGQDTKRWEDWIFVFTQQHRLQAIIPYVPTESPTLGHLVYEMILAYFLSHDRQALLTTIQDWPKAIYDIGAVIVAVQAELDRAPSSSSSASASPDAVILMECLTELYMANRQYGKALPYFIRLRRPNVFDLIRDHNLFTSVQDQALLLVEFDHELVEKRRKEGDESVKFERGAAITLLIGRVVQQLQGRPYYLHVYLDALQAKDPHLTSEFADTQVELYAEYASHRLIDFLRASNYYNLEKAYRECQDRDLVPEMVFLLGRMGDNKKALNLIIERLGDVHRAIEFAKEQHDDDLWEDLLKYSESRPLFIRGLLENVGAEIDPIRLIRRIKNGLEIPGLKSALIKILHDFNLQMSLLEGCQMILNGDAADVARRLHTDQSSGFFLSVRRSLAENDLTVVSIFVNPAQFAPTEDLATYPRTLQHDLNVLEVTKHSDVEPRATAALFLPSVYEMYPSGITQDVVSQKGTFVEVKGYGHQMEGASRPTFFRGVATVVTKLFNVIEPTRTYFGQKDIQQALLLRRMVRDLLLSHPTPENLHIMPTTRDSISSLALSSRNAYLTEGERQQAAPTLYTALQEAKSAWESGLSKADCIHRASEVVRTMAERLSVSDEIEMRLEYIQLNDPDTFDVVPDSMTREEYAAQSEAEDKTKERAVVLSGAMWVGKTRLIDNLVLGDVKPLGIVENVINNIVCFGPQ</sequence>
<dbReference type="Pfam" id="PF23556">
    <property type="entry name" value="TPR_Vps41"/>
    <property type="match status" value="1"/>
</dbReference>
<dbReference type="InterPro" id="IPR003721">
    <property type="entry name" value="Pantoate_ligase"/>
</dbReference>
<evidence type="ECO:0000256" key="9">
    <source>
        <dbReference type="ARBA" id="ARBA00032806"/>
    </source>
</evidence>
<gene>
    <name evidence="14" type="ORF">EUX98_g4809</name>
</gene>
<accession>A0A4V3XIJ1</accession>
<dbReference type="UniPathway" id="UPA00028">
    <property type="reaction ID" value="UER00005"/>
</dbReference>
<dbReference type="Pfam" id="PF23411">
    <property type="entry name" value="Beta-prop_Vps41"/>
    <property type="match status" value="2"/>
</dbReference>
<dbReference type="GO" id="GO:0004592">
    <property type="term" value="F:pantoate-beta-alanine ligase activity"/>
    <property type="evidence" value="ECO:0007669"/>
    <property type="project" value="UniProtKB-EC"/>
</dbReference>
<evidence type="ECO:0000313" key="14">
    <source>
        <dbReference type="EMBL" id="THH29393.1"/>
    </source>
</evidence>
<organism evidence="14 15">
    <name type="scientific">Antrodiella citrinella</name>
    <dbReference type="NCBI Taxonomy" id="2447956"/>
    <lineage>
        <taxon>Eukaryota</taxon>
        <taxon>Fungi</taxon>
        <taxon>Dikarya</taxon>
        <taxon>Basidiomycota</taxon>
        <taxon>Agaricomycotina</taxon>
        <taxon>Agaricomycetes</taxon>
        <taxon>Polyporales</taxon>
        <taxon>Steccherinaceae</taxon>
        <taxon>Antrodiella</taxon>
    </lineage>
</organism>
<dbReference type="Pfam" id="PF02569">
    <property type="entry name" value="Pantoate_ligase"/>
    <property type="match status" value="1"/>
</dbReference>
<dbReference type="EC" id="6.3.2.1" evidence="3"/>
<comment type="caution">
    <text evidence="14">The sequence shown here is derived from an EMBL/GenBank/DDBJ whole genome shotgun (WGS) entry which is preliminary data.</text>
</comment>
<feature type="compositionally biased region" description="Acidic residues" evidence="12">
    <location>
        <begin position="43"/>
        <end position="90"/>
    </location>
</feature>
<evidence type="ECO:0000256" key="5">
    <source>
        <dbReference type="ARBA" id="ARBA00022448"/>
    </source>
</evidence>
<dbReference type="GO" id="GO:0009267">
    <property type="term" value="P:cellular response to starvation"/>
    <property type="evidence" value="ECO:0007669"/>
    <property type="project" value="TreeGrafter"/>
</dbReference>
<dbReference type="GO" id="GO:0005770">
    <property type="term" value="C:late endosome"/>
    <property type="evidence" value="ECO:0007669"/>
    <property type="project" value="TreeGrafter"/>
</dbReference>
<dbReference type="InterPro" id="IPR015943">
    <property type="entry name" value="WD40/YVTN_repeat-like_dom_sf"/>
</dbReference>
<dbReference type="HAMAP" id="MF_00158">
    <property type="entry name" value="PanC"/>
    <property type="match status" value="1"/>
</dbReference>
<evidence type="ECO:0000256" key="6">
    <source>
        <dbReference type="ARBA" id="ARBA00022655"/>
    </source>
</evidence>
<dbReference type="Proteomes" id="UP000308730">
    <property type="component" value="Unassembled WGS sequence"/>
</dbReference>
<evidence type="ECO:0000256" key="3">
    <source>
        <dbReference type="ARBA" id="ARBA00012219"/>
    </source>
</evidence>
<dbReference type="SMART" id="SM00299">
    <property type="entry name" value="CLH"/>
    <property type="match status" value="1"/>
</dbReference>
<dbReference type="Gene3D" id="2.130.10.10">
    <property type="entry name" value="YVTN repeat-like/Quinoprotein amine dehydrogenase"/>
    <property type="match status" value="1"/>
</dbReference>
<dbReference type="Gene3D" id="3.40.50.620">
    <property type="entry name" value="HUPs"/>
    <property type="match status" value="1"/>
</dbReference>
<dbReference type="PANTHER" id="PTHR12616:SF1">
    <property type="entry name" value="VACUOLAR PROTEIN SORTING-ASSOCIATED PROTEIN 41 HOMOLOG"/>
    <property type="match status" value="1"/>
</dbReference>
<comment type="catalytic activity">
    <reaction evidence="10">
        <text>(R)-pantoate + beta-alanine + ATP = (R)-pantothenate + AMP + diphosphate + H(+)</text>
        <dbReference type="Rhea" id="RHEA:10912"/>
        <dbReference type="ChEBI" id="CHEBI:15378"/>
        <dbReference type="ChEBI" id="CHEBI:15980"/>
        <dbReference type="ChEBI" id="CHEBI:29032"/>
        <dbReference type="ChEBI" id="CHEBI:30616"/>
        <dbReference type="ChEBI" id="CHEBI:33019"/>
        <dbReference type="ChEBI" id="CHEBI:57966"/>
        <dbReference type="ChEBI" id="CHEBI:456215"/>
        <dbReference type="EC" id="6.3.2.1"/>
    </reaction>
</comment>
<dbReference type="GO" id="GO:0030897">
    <property type="term" value="C:HOPS complex"/>
    <property type="evidence" value="ECO:0007669"/>
    <property type="project" value="TreeGrafter"/>
</dbReference>
<protein>
    <recommendedName>
        <fullName evidence="4">Pantoate--beta-alanine ligase</fullName>
        <ecNumber evidence="3">6.3.2.1</ecNumber>
    </recommendedName>
    <alternativeName>
        <fullName evidence="9">Pantoate-activating enzyme</fullName>
    </alternativeName>
    <alternativeName>
        <fullName evidence="8">Pantothenate synthetase</fullName>
    </alternativeName>
</protein>
<evidence type="ECO:0000256" key="8">
    <source>
        <dbReference type="ARBA" id="ARBA00029902"/>
    </source>
</evidence>
<dbReference type="SUPFAM" id="SSF52374">
    <property type="entry name" value="Nucleotidylyl transferase"/>
    <property type="match status" value="1"/>
</dbReference>
<dbReference type="InterPro" id="IPR036322">
    <property type="entry name" value="WD40_repeat_dom_sf"/>
</dbReference>
<evidence type="ECO:0000256" key="2">
    <source>
        <dbReference type="ARBA" id="ARBA00009256"/>
    </source>
</evidence>
<evidence type="ECO:0000256" key="4">
    <source>
        <dbReference type="ARBA" id="ARBA00015647"/>
    </source>
</evidence>
<dbReference type="OrthoDB" id="244107at2759"/>
<evidence type="ECO:0000259" key="13">
    <source>
        <dbReference type="Pfam" id="PF23411"/>
    </source>
</evidence>
<dbReference type="AlphaFoldDB" id="A0A4V3XIJ1"/>
<dbReference type="GO" id="GO:0034058">
    <property type="term" value="P:endosomal vesicle fusion"/>
    <property type="evidence" value="ECO:0007669"/>
    <property type="project" value="TreeGrafter"/>
</dbReference>
<proteinExistence type="inferred from homology"/>
<keyword evidence="6" id="KW-0566">Pantothenate biosynthesis</keyword>
<feature type="domain" description="Vps41 beta-propeller" evidence="13">
    <location>
        <begin position="396"/>
        <end position="465"/>
    </location>
</feature>
<dbReference type="InterPro" id="IPR042176">
    <property type="entry name" value="Pantoate_ligase_C"/>
</dbReference>
<dbReference type="InterPro" id="IPR057780">
    <property type="entry name" value="Beta-prop_Vps41"/>
</dbReference>
<dbReference type="PROSITE" id="PS50236">
    <property type="entry name" value="CHCR"/>
    <property type="match status" value="1"/>
</dbReference>
<evidence type="ECO:0000256" key="1">
    <source>
        <dbReference type="ARBA" id="ARBA00004990"/>
    </source>
</evidence>
<evidence type="ECO:0000313" key="15">
    <source>
        <dbReference type="Proteomes" id="UP000308730"/>
    </source>
</evidence>
<name>A0A4V3XIJ1_9APHY</name>
<dbReference type="NCBIfam" id="TIGR00018">
    <property type="entry name" value="panC"/>
    <property type="match status" value="1"/>
</dbReference>
<evidence type="ECO:0000256" key="11">
    <source>
        <dbReference type="PROSITE-ProRule" id="PRU01006"/>
    </source>
</evidence>
<keyword evidence="7" id="KW-0653">Protein transport</keyword>
<dbReference type="GO" id="GO:0006623">
    <property type="term" value="P:protein targeting to vacuole"/>
    <property type="evidence" value="ECO:0007669"/>
    <property type="project" value="InterPro"/>
</dbReference>
<dbReference type="Gene3D" id="3.30.1300.10">
    <property type="entry name" value="Pantoate-beta-alanine ligase, C-terminal domain"/>
    <property type="match status" value="1"/>
</dbReference>